<name>A0A6I6SKF5_9GAMM</name>
<organism evidence="4 5">
    <name type="scientific">Billgrantia tianxiuensis</name>
    <dbReference type="NCBI Taxonomy" id="2497861"/>
    <lineage>
        <taxon>Bacteria</taxon>
        <taxon>Pseudomonadati</taxon>
        <taxon>Pseudomonadota</taxon>
        <taxon>Gammaproteobacteria</taxon>
        <taxon>Oceanospirillales</taxon>
        <taxon>Halomonadaceae</taxon>
        <taxon>Billgrantia</taxon>
    </lineage>
</organism>
<reference evidence="4 5" key="1">
    <citation type="submission" date="2019-01" db="EMBL/GenBank/DDBJ databases">
        <title>Complete genome of a denitifying bacterium Halomons sp. BC-M4-5.</title>
        <authorList>
            <person name="Wang L."/>
            <person name="Shao Z."/>
        </authorList>
    </citation>
    <scope>NUCLEOTIDE SEQUENCE [LARGE SCALE GENOMIC DNA]</scope>
    <source>
        <strain evidence="4 5">BC-M4-5</strain>
    </source>
</reference>
<feature type="region of interest" description="Disordered" evidence="2">
    <location>
        <begin position="277"/>
        <end position="300"/>
    </location>
</feature>
<dbReference type="KEGG" id="htx:EKK97_04915"/>
<protein>
    <submittedName>
        <fullName evidence="4">DUF4781 domain-containing protein</fullName>
    </submittedName>
</protein>
<accession>A0A6I6SKF5</accession>
<evidence type="ECO:0000256" key="2">
    <source>
        <dbReference type="SAM" id="MobiDB-lite"/>
    </source>
</evidence>
<dbReference type="RefSeq" id="WP_159549773.1">
    <property type="nucleotide sequence ID" value="NZ_CP035042.1"/>
</dbReference>
<feature type="coiled-coil region" evidence="1">
    <location>
        <begin position="692"/>
        <end position="771"/>
    </location>
</feature>
<proteinExistence type="predicted"/>
<evidence type="ECO:0000256" key="1">
    <source>
        <dbReference type="SAM" id="Coils"/>
    </source>
</evidence>
<feature type="region of interest" description="Disordered" evidence="2">
    <location>
        <begin position="580"/>
        <end position="606"/>
    </location>
</feature>
<sequence length="1430" mass="157181">MRLSSVMRLAARASTGSDSIFAKALVRAAAKPRPASQPQFTPQQSVTTPQWNAGTTFHPAQATNSAPFPGYGVYSMEYLQQQLQLNAESPVYGPSVPDNFETPVFDPQSHDPLQRDDLFQPVDNSTEPGLVSNEEVVDQLEAAGYEVEITELPNSDVVIFAITDSDGNSETVVVAEDGSQTTLDPKQETTREGVEEIVDGVADGQSIDEIAEAQGLTPEQVVAQLRAAGFEFESGREGEGPSYTNTTRIIDAESGDLIVSHETGPDGTQTTLIIDDDGNETRRTEHTDGSTTEEVTESNGRVTETAVDADGTTTTTVKYEQNGVSVEEVTVDDGETTTTIIDEDGNRTELAPEQDTSREGIDEIAEAVSEGKSIDTIAEEMGLTREQVEAQLAAAGFEVSEHTEPDDSVSRRIVDAETGEEIASYRFSMNAFTRSSLYIDAAGNEVRRTEYQDGRSVETRIETNDRKTVTSESADGETTVRVTHNGYTVTTPPDGDITVRREEDGAKVEVERGTPLEAMVETLMAVDLDSSDADEARAAEVVLAAVERALAGETFQELYGSDGTDGAVGEQQRALDDAIDEYGPGQQPDRNVTYENPYGDPPLEPPPSGGDWVPMYGLWMDPEVAKATAALYALEAEQLRAFAEFERSQAQLDVFALDPAYEEALRRAGNMFDEALAPQGLVWVPPKAEGALEDARERLKGAETRQEAAGEAMEEYQEVERLLNEAISAQAEMPDPPNGYVCTSEDTPADLQQNADQYEQEQSAYEAAQADVDVLFFEAGLHNAKGDEHLMDYQVSQLESLLEEVDPDSDTYEEIEEKLEEARASQEGAGIQVDTAQAYHDFHSARRDNLQLTAETYDMREQLLEAFNEDKGLLEEGKTFKRLNGKYLGEFTGQQVIEEREDGLWVVTHFEKGTTEERLAPEEMSEWWERNRDPELTETWLEHVENRQAAHEREAEAGADLHHALESSYDFTLESLDEQIADLEEELESLFKTHGQGTQEAPEELFPDDVEPQEIELGGQELLVTPDMASAFEEHGLEALKASDQPVGIMIDGERQWVHAEVAITHIALEVARDETQREILEAARDDVSNKADHYELAADSSMKLLGESDADYQARMQYDAIEEQGDEALDILYQSRFQELHAQGFDTTFRTFDEDGVGNFIEENLGLTEGREGYDDVLGAIHDVGGEWPTLRAVPLLHLDREGGMSEVVLLAVRGDDGEVRYVDGTGKHYADLADFQDHNRLFGEDGRLVVPENMEMRPSEDGVIPLEVVTARNVSVQEKIVDPLVGIGTGVATVLAFTPAAPVAAPLAYLGGAYLGYRAFEHQRNHMQRGGDWNDLESFMNYLSIATTVLPAGASGLRTIGMTRSMNVTKGEAFLASIGAVKPSSALADSANTYMRSVDGFNRWARKMDWGPSVPVLHSWACPVINWR</sequence>
<dbReference type="Proteomes" id="UP000464013">
    <property type="component" value="Chromosome"/>
</dbReference>
<evidence type="ECO:0000313" key="4">
    <source>
        <dbReference type="EMBL" id="QHC49086.1"/>
    </source>
</evidence>
<dbReference type="EMBL" id="CP035042">
    <property type="protein sequence ID" value="QHC49086.1"/>
    <property type="molecule type" value="Genomic_DNA"/>
</dbReference>
<gene>
    <name evidence="4" type="ORF">EKK97_04915</name>
</gene>
<feature type="compositionally biased region" description="Polar residues" evidence="2">
    <location>
        <begin position="289"/>
        <end position="300"/>
    </location>
</feature>
<evidence type="ECO:0000259" key="3">
    <source>
        <dbReference type="Pfam" id="PF16013"/>
    </source>
</evidence>
<evidence type="ECO:0000313" key="5">
    <source>
        <dbReference type="Proteomes" id="UP000464013"/>
    </source>
</evidence>
<keyword evidence="5" id="KW-1185">Reference proteome</keyword>
<dbReference type="Pfam" id="PF16013">
    <property type="entry name" value="DUF4781"/>
    <property type="match status" value="1"/>
</dbReference>
<feature type="domain" description="DUF4781" evidence="3">
    <location>
        <begin position="1220"/>
        <end position="1359"/>
    </location>
</feature>
<dbReference type="Gene3D" id="3.90.930.1">
    <property type="match status" value="1"/>
</dbReference>
<keyword evidence="1" id="KW-0175">Coiled coil</keyword>
<feature type="compositionally biased region" description="Basic and acidic residues" evidence="2">
    <location>
        <begin position="279"/>
        <end position="288"/>
    </location>
</feature>
<dbReference type="InterPro" id="IPR031962">
    <property type="entry name" value="DUF4781"/>
</dbReference>
<dbReference type="OrthoDB" id="6152272at2"/>